<gene>
    <name evidence="2" type="ORF">ACFQNF_01505</name>
</gene>
<evidence type="ECO:0000313" key="2">
    <source>
        <dbReference type="EMBL" id="MFC7418556.1"/>
    </source>
</evidence>
<comment type="caution">
    <text evidence="2">The sequence shown here is derived from an EMBL/GenBank/DDBJ whole genome shotgun (WGS) entry which is preliminary data.</text>
</comment>
<sequence>MTMTLKGPSLLFGLVAACLLAINYQKSPADMRFALAKQPHLTASTPQMEVQRLRAPVPAAHSASIIALANGERIAFWFGGSREGATDVSVWASVYQNGRWIKPWIVATPAQSSKDQLRYIKKVGNPVPVLDSQGRLQLFYVSVSMGGWATSTLNRMVSTDNGHSWGSASKIITSPFFNLSTLIRTHAVQLEDGGFLLPAYHELARKFGELLQFDKDGKLVRKIRMNAEGENLQPGIIALNATDAFALLRNSGPSRQLMLQQTHDGGASWTPIQNLNVKNPDSAIAVERMPDGRLIMAHNPRSDGRSELALSVSVDGKNWKKVKVIEDTRGMEFSYPTLLVNDEIMDLVYTWERSEIRHVRFNRAWLDGAKP</sequence>
<reference evidence="3" key="1">
    <citation type="journal article" date="2019" name="Int. J. Syst. Evol. Microbiol.">
        <title>The Global Catalogue of Microorganisms (GCM) 10K type strain sequencing project: providing services to taxonomists for standard genome sequencing and annotation.</title>
        <authorList>
            <consortium name="The Broad Institute Genomics Platform"/>
            <consortium name="The Broad Institute Genome Sequencing Center for Infectious Disease"/>
            <person name="Wu L."/>
            <person name="Ma J."/>
        </authorList>
    </citation>
    <scope>NUCLEOTIDE SEQUENCE [LARGE SCALE GENOMIC DNA]</scope>
    <source>
        <strain evidence="3">CCUG 62945</strain>
    </source>
</reference>
<dbReference type="RefSeq" id="WP_380185620.1">
    <property type="nucleotide sequence ID" value="NZ_JBHTBQ010000003.1"/>
</dbReference>
<dbReference type="Pfam" id="PF13088">
    <property type="entry name" value="BNR_2"/>
    <property type="match status" value="1"/>
</dbReference>
<proteinExistence type="predicted"/>
<dbReference type="Proteomes" id="UP001596473">
    <property type="component" value="Unassembled WGS sequence"/>
</dbReference>
<name>A0ABW2QS36_9NEIS</name>
<dbReference type="Gene3D" id="2.120.10.10">
    <property type="match status" value="1"/>
</dbReference>
<dbReference type="SUPFAM" id="SSF50939">
    <property type="entry name" value="Sialidases"/>
    <property type="match status" value="1"/>
</dbReference>
<dbReference type="CDD" id="cd15482">
    <property type="entry name" value="Sialidase_non-viral"/>
    <property type="match status" value="1"/>
</dbReference>
<dbReference type="PROSITE" id="PS51257">
    <property type="entry name" value="PROKAR_LIPOPROTEIN"/>
    <property type="match status" value="1"/>
</dbReference>
<feature type="domain" description="Sialidase" evidence="1">
    <location>
        <begin position="74"/>
        <end position="343"/>
    </location>
</feature>
<dbReference type="InterPro" id="IPR011040">
    <property type="entry name" value="Sialidase"/>
</dbReference>
<protein>
    <submittedName>
        <fullName evidence="2">Exo-alpha-sialidase</fullName>
    </submittedName>
</protein>
<keyword evidence="3" id="KW-1185">Reference proteome</keyword>
<evidence type="ECO:0000259" key="1">
    <source>
        <dbReference type="Pfam" id="PF13088"/>
    </source>
</evidence>
<dbReference type="PANTHER" id="PTHR43752">
    <property type="entry name" value="BNR/ASP-BOX REPEAT FAMILY PROTEIN"/>
    <property type="match status" value="1"/>
</dbReference>
<dbReference type="EMBL" id="JBHTBQ010000003">
    <property type="protein sequence ID" value="MFC7418556.1"/>
    <property type="molecule type" value="Genomic_DNA"/>
</dbReference>
<dbReference type="InterPro" id="IPR036278">
    <property type="entry name" value="Sialidase_sf"/>
</dbReference>
<dbReference type="PANTHER" id="PTHR43752:SF2">
    <property type="entry name" value="BNR_ASP-BOX REPEAT FAMILY PROTEIN"/>
    <property type="match status" value="1"/>
</dbReference>
<accession>A0ABW2QS36</accession>
<organism evidence="2 3">
    <name type="scientific">Iodobacter arcticus</name>
    <dbReference type="NCBI Taxonomy" id="590593"/>
    <lineage>
        <taxon>Bacteria</taxon>
        <taxon>Pseudomonadati</taxon>
        <taxon>Pseudomonadota</taxon>
        <taxon>Betaproteobacteria</taxon>
        <taxon>Neisseriales</taxon>
        <taxon>Chitinibacteraceae</taxon>
        <taxon>Iodobacter</taxon>
    </lineage>
</organism>
<evidence type="ECO:0000313" key="3">
    <source>
        <dbReference type="Proteomes" id="UP001596473"/>
    </source>
</evidence>